<keyword evidence="2" id="KW-0547">Nucleotide-binding</keyword>
<evidence type="ECO:0000313" key="6">
    <source>
        <dbReference type="EMBL" id="HIV98696.1"/>
    </source>
</evidence>
<evidence type="ECO:0000256" key="1">
    <source>
        <dbReference type="ARBA" id="ARBA00022679"/>
    </source>
</evidence>
<dbReference type="Proteomes" id="UP000823936">
    <property type="component" value="Unassembled WGS sequence"/>
</dbReference>
<protein>
    <submittedName>
        <fullName evidence="6">Diacylglycerol kinase family lipid kinase</fullName>
    </submittedName>
</protein>
<dbReference type="InterPro" id="IPR001206">
    <property type="entry name" value="Diacylglycerol_kinase_cat_dom"/>
</dbReference>
<dbReference type="AlphaFoldDB" id="A0A9D1PU76"/>
<accession>A0A9D1PU76</accession>
<dbReference type="Pfam" id="PF00781">
    <property type="entry name" value="DAGK_cat"/>
    <property type="match status" value="1"/>
</dbReference>
<reference evidence="6" key="2">
    <citation type="submission" date="2021-04" db="EMBL/GenBank/DDBJ databases">
        <authorList>
            <person name="Gilroy R."/>
        </authorList>
    </citation>
    <scope>NUCLEOTIDE SEQUENCE</scope>
    <source>
        <strain evidence="6">Gambia11-129</strain>
    </source>
</reference>
<evidence type="ECO:0000256" key="2">
    <source>
        <dbReference type="ARBA" id="ARBA00022741"/>
    </source>
</evidence>
<dbReference type="GO" id="GO:0008654">
    <property type="term" value="P:phospholipid biosynthetic process"/>
    <property type="evidence" value="ECO:0007669"/>
    <property type="project" value="InterPro"/>
</dbReference>
<keyword evidence="1" id="KW-0808">Transferase</keyword>
<dbReference type="GO" id="GO:0005524">
    <property type="term" value="F:ATP binding"/>
    <property type="evidence" value="ECO:0007669"/>
    <property type="project" value="UniProtKB-KW"/>
</dbReference>
<sequence>MEEKILLIINPNASKGKARIKAEEIKDFFKSNNKDIHTVFTEHAGHAETLAYEGSISGYDTIIAAGGDGCINEVANGIMKAGGKAKMGIIPIGRGNDYAFALNIPSDVEKACRLIAERRGKRVDVGLVKGGYFDEGRYFLNGTGFGFEPLVNFKAMEYKHINGMPSYVLAFIRILLKCPRPYDIELETDREKVRLNTQQVSICIGRRMGSSFMLAPSALVDDGYFDILYTKHPFRSFGLIKAAIAFITGKHVSMKKDFEVYRAKEVKIRSQRSDIACHADGEIVAKGDGKDFAVSLFANALFIYC</sequence>
<dbReference type="GO" id="GO:0016301">
    <property type="term" value="F:kinase activity"/>
    <property type="evidence" value="ECO:0007669"/>
    <property type="project" value="UniProtKB-KW"/>
</dbReference>
<dbReference type="Pfam" id="PF19279">
    <property type="entry name" value="YegS_C"/>
    <property type="match status" value="1"/>
</dbReference>
<dbReference type="InterPro" id="IPR016064">
    <property type="entry name" value="NAD/diacylglycerol_kinase_sf"/>
</dbReference>
<organism evidence="6 7">
    <name type="scientific">Candidatus Ornithospirochaeta avicola</name>
    <dbReference type="NCBI Taxonomy" id="2840896"/>
    <lineage>
        <taxon>Bacteria</taxon>
        <taxon>Pseudomonadati</taxon>
        <taxon>Spirochaetota</taxon>
        <taxon>Spirochaetia</taxon>
        <taxon>Spirochaetales</taxon>
        <taxon>Spirochaetaceae</taxon>
        <taxon>Spirochaetaceae incertae sedis</taxon>
        <taxon>Candidatus Ornithospirochaeta</taxon>
    </lineage>
</organism>
<proteinExistence type="predicted"/>
<evidence type="ECO:0000313" key="7">
    <source>
        <dbReference type="Proteomes" id="UP000823936"/>
    </source>
</evidence>
<dbReference type="InterPro" id="IPR017438">
    <property type="entry name" value="ATP-NAD_kinase_N"/>
</dbReference>
<dbReference type="InterPro" id="IPR045540">
    <property type="entry name" value="YegS/DAGK_C"/>
</dbReference>
<reference evidence="6" key="1">
    <citation type="journal article" date="2021" name="PeerJ">
        <title>Extensive microbial diversity within the chicken gut microbiome revealed by metagenomics and culture.</title>
        <authorList>
            <person name="Gilroy R."/>
            <person name="Ravi A."/>
            <person name="Getino M."/>
            <person name="Pursley I."/>
            <person name="Horton D.L."/>
            <person name="Alikhan N.F."/>
            <person name="Baker D."/>
            <person name="Gharbi K."/>
            <person name="Hall N."/>
            <person name="Watson M."/>
            <person name="Adriaenssens E.M."/>
            <person name="Foster-Nyarko E."/>
            <person name="Jarju S."/>
            <person name="Secka A."/>
            <person name="Antonio M."/>
            <person name="Oren A."/>
            <person name="Chaudhuri R.R."/>
            <person name="La Ragione R."/>
            <person name="Hildebrand F."/>
            <person name="Pallen M.J."/>
        </authorList>
    </citation>
    <scope>NUCLEOTIDE SEQUENCE</scope>
    <source>
        <strain evidence="6">Gambia11-129</strain>
    </source>
</reference>
<dbReference type="InterPro" id="IPR005218">
    <property type="entry name" value="Diacylglycerol/lipid_kinase"/>
</dbReference>
<dbReference type="PROSITE" id="PS50146">
    <property type="entry name" value="DAGK"/>
    <property type="match status" value="1"/>
</dbReference>
<evidence type="ECO:0000259" key="5">
    <source>
        <dbReference type="PROSITE" id="PS50146"/>
    </source>
</evidence>
<evidence type="ECO:0000256" key="4">
    <source>
        <dbReference type="ARBA" id="ARBA00022840"/>
    </source>
</evidence>
<evidence type="ECO:0000256" key="3">
    <source>
        <dbReference type="ARBA" id="ARBA00022777"/>
    </source>
</evidence>
<gene>
    <name evidence="6" type="ORF">IAB12_02815</name>
</gene>
<dbReference type="Gene3D" id="3.40.50.10330">
    <property type="entry name" value="Probable inorganic polyphosphate/atp-NAD kinase, domain 1"/>
    <property type="match status" value="1"/>
</dbReference>
<name>A0A9D1PU76_9SPIO</name>
<dbReference type="Gene3D" id="2.60.200.40">
    <property type="match status" value="1"/>
</dbReference>
<keyword evidence="3 6" id="KW-0418">Kinase</keyword>
<feature type="domain" description="DAGKc" evidence="5">
    <location>
        <begin position="1"/>
        <end position="132"/>
    </location>
</feature>
<dbReference type="EMBL" id="DXHU01000013">
    <property type="protein sequence ID" value="HIV98696.1"/>
    <property type="molecule type" value="Genomic_DNA"/>
</dbReference>
<dbReference type="PANTHER" id="PTHR12358">
    <property type="entry name" value="SPHINGOSINE KINASE"/>
    <property type="match status" value="1"/>
</dbReference>
<comment type="caution">
    <text evidence="6">The sequence shown here is derived from an EMBL/GenBank/DDBJ whole genome shotgun (WGS) entry which is preliminary data.</text>
</comment>
<dbReference type="SMART" id="SM00046">
    <property type="entry name" value="DAGKc"/>
    <property type="match status" value="1"/>
</dbReference>
<dbReference type="SUPFAM" id="SSF111331">
    <property type="entry name" value="NAD kinase/diacylglycerol kinase-like"/>
    <property type="match status" value="1"/>
</dbReference>
<keyword evidence="4" id="KW-0067">ATP-binding</keyword>
<dbReference type="PANTHER" id="PTHR12358:SF54">
    <property type="entry name" value="SPHINGOSINE KINASE RELATED PROTEIN"/>
    <property type="match status" value="1"/>
</dbReference>
<dbReference type="NCBIfam" id="TIGR00147">
    <property type="entry name" value="YegS/Rv2252/BmrU family lipid kinase"/>
    <property type="match status" value="1"/>
</dbReference>
<dbReference type="InterPro" id="IPR050187">
    <property type="entry name" value="Lipid_Phosphate_FormReg"/>
</dbReference>